<dbReference type="EMBL" id="AP014879">
    <property type="protein sequence ID" value="BAV34030.1"/>
    <property type="molecule type" value="Genomic_DNA"/>
</dbReference>
<evidence type="ECO:0000313" key="1">
    <source>
        <dbReference type="EMBL" id="BAV34030.1"/>
    </source>
</evidence>
<evidence type="ECO:0000313" key="2">
    <source>
        <dbReference type="Proteomes" id="UP000243180"/>
    </source>
</evidence>
<sequence>MAKQEMNKTTGRGSGFKRAALTMVFYAAIFPVRAAEFAYGIGYSATHSDNITRTPDAAAARSEIIHSYLAGFAFAENSTNFFGRVLAQAEFRDYQDDTYGDESLYNLKSNLVWTLSPQRFTWTLDDTYEQTRISAAAADTPDNRANVNVFSTGPDVYFRFSPVQTLALGARAGNVYTGRANADSDRFSGSARWLYQATSSNIYSLNYEILDVQYDDAALNTDYSSHNVFLRADYRPSRSLYTLDLGVTKINTDRGQDLDGTLARFSWLRQLTTDSNFGMAASGEFRDAGADILTASSATTPTAALTSGEITSDVYYVKRGSLFYNRRSARFGLDLSLYTQDLDYETTLQDRKENGGVLNLLFFLSGTTTVTLSTDQIRTEYRDFVRRDTERDSGIRLDYRMTRSVTLALEGRREERSSTIPDAEYVDNRAYISILYRSSPLFTPVSTR</sequence>
<protein>
    <recommendedName>
        <fullName evidence="3">TIGR03016 family PEP-CTERM system-associated outer membrane protein</fullName>
    </recommendedName>
</protein>
<proteinExistence type="predicted"/>
<name>A0A1B4XGU0_9GAMM</name>
<dbReference type="OrthoDB" id="5567701at2"/>
<evidence type="ECO:0008006" key="3">
    <source>
        <dbReference type="Google" id="ProtNLM"/>
    </source>
</evidence>
<gene>
    <name evidence="1" type="ORF">SCL_1727</name>
</gene>
<keyword evidence="2" id="KW-1185">Reference proteome</keyword>
<dbReference type="Proteomes" id="UP000243180">
    <property type="component" value="Chromosome"/>
</dbReference>
<dbReference type="InParanoid" id="A0A1B4XGU0"/>
<accession>A0A1B4XGU0</accession>
<dbReference type="AlphaFoldDB" id="A0A1B4XGU0"/>
<dbReference type="KEGG" id="slim:SCL_1727"/>
<reference evidence="1 2" key="1">
    <citation type="submission" date="2015-05" db="EMBL/GenBank/DDBJ databases">
        <title>Complete genome sequence of a sulfur-oxidizing gammaproteobacterium strain HA5.</title>
        <authorList>
            <person name="Miura A."/>
            <person name="Kojima H."/>
            <person name="Fukui M."/>
        </authorList>
    </citation>
    <scope>NUCLEOTIDE SEQUENCE [LARGE SCALE GENOMIC DNA]</scope>
    <source>
        <strain evidence="1 2">HA5</strain>
    </source>
</reference>
<organism evidence="1 2">
    <name type="scientific">Sulfuricaulis limicola</name>
    <dbReference type="NCBI Taxonomy" id="1620215"/>
    <lineage>
        <taxon>Bacteria</taxon>
        <taxon>Pseudomonadati</taxon>
        <taxon>Pseudomonadota</taxon>
        <taxon>Gammaproteobacteria</taxon>
        <taxon>Acidiferrobacterales</taxon>
        <taxon>Acidiferrobacteraceae</taxon>
        <taxon>Sulfuricaulis</taxon>
    </lineage>
</organism>